<sequence>MTREDARKTMMKCWKMTHKTFTPDEWLEIRAHGEIYTEDGYIFTNEFHNRSMFADGWSIYRG</sequence>
<protein>
    <submittedName>
        <fullName evidence="1">Uncharacterized protein</fullName>
    </submittedName>
</protein>
<organism evidence="1 2">
    <name type="scientific">Pectobacterium phage Wc4</name>
    <dbReference type="NCBI Taxonomy" id="2652428"/>
    <lineage>
        <taxon>Viruses</taxon>
        <taxon>Duplodnaviria</taxon>
        <taxon>Heunggongvirae</taxon>
        <taxon>Uroviricota</taxon>
        <taxon>Caudoviricetes</taxon>
        <taxon>Andersonviridae</taxon>
        <taxon>Andersonviridae incertae sedis</taxon>
        <taxon>Arnovirus</taxon>
        <taxon>Arnovirus Wc4</taxon>
    </lineage>
</organism>
<reference evidence="1 2" key="1">
    <citation type="submission" date="2019-08" db="EMBL/GenBank/DDBJ databases">
        <title>Six bacteriophages against potato bacterial diseases.</title>
        <authorList>
            <person name="Zhang X."/>
            <person name="Kering K."/>
        </authorList>
    </citation>
    <scope>NUCLEOTIDE SEQUENCE [LARGE SCALE GENOMIC DNA]</scope>
</reference>
<accession>A0A5P8D449</accession>
<evidence type="ECO:0000313" key="2">
    <source>
        <dbReference type="Proteomes" id="UP000326781"/>
    </source>
</evidence>
<name>A0A5P8D449_9CAUD</name>
<dbReference type="Proteomes" id="UP000326781">
    <property type="component" value="Segment"/>
</dbReference>
<proteinExistence type="predicted"/>
<evidence type="ECO:0000313" key="1">
    <source>
        <dbReference type="EMBL" id="QFP93795.1"/>
    </source>
</evidence>
<dbReference type="EMBL" id="MN270891">
    <property type="protein sequence ID" value="QFP93795.1"/>
    <property type="molecule type" value="Genomic_DNA"/>
</dbReference>
<keyword evidence="2" id="KW-1185">Reference proteome</keyword>